<keyword evidence="1" id="KW-0472">Membrane</keyword>
<dbReference type="KEGG" id="hhd:HBHAL_2491"/>
<sequence length="186" mass="20754">MGSILVFIISLLLSFRFKKLNFIIIVIVSVVIGSIYSMVMEDSQIAGVGITLGREQDIIFNSLISLCTIGFIKLGSILGRKFNKNGDKLRRLFLDNEDLTEEEIKELEKYPSENMFGMVALILGGAGFAFGPQIIIIPLVTLIFGLVTLETFDEKRDENPWTSYMGIAFSLMGVVLNIMGYTHILM</sequence>
<keyword evidence="1" id="KW-1133">Transmembrane helix</keyword>
<keyword evidence="3" id="KW-1185">Reference proteome</keyword>
<evidence type="ECO:0000313" key="2">
    <source>
        <dbReference type="EMBL" id="CCG44835.1"/>
    </source>
</evidence>
<evidence type="ECO:0000256" key="1">
    <source>
        <dbReference type="SAM" id="Phobius"/>
    </source>
</evidence>
<feature type="transmembrane region" description="Helical" evidence="1">
    <location>
        <begin position="164"/>
        <end position="184"/>
    </location>
</feature>
<dbReference type="EMBL" id="HE717023">
    <property type="protein sequence ID" value="CCG44835.1"/>
    <property type="molecule type" value="Genomic_DNA"/>
</dbReference>
<dbReference type="AlphaFoldDB" id="I0JL15"/>
<keyword evidence="1" id="KW-0812">Transmembrane</keyword>
<feature type="transmembrane region" description="Helical" evidence="1">
    <location>
        <begin position="58"/>
        <end position="78"/>
    </location>
</feature>
<reference evidence="2 3" key="1">
    <citation type="journal article" date="2013" name="Environ. Microbiol.">
        <title>Chloride and organic osmolytes: a hybrid strategy to cope with elevated salinities by the moderately halophilic, chloride-dependent bacterium Halobacillus halophilus.</title>
        <authorList>
            <person name="Saum S.H."/>
            <person name="Pfeiffer F."/>
            <person name="Palm P."/>
            <person name="Rampp M."/>
            <person name="Schuster S.C."/>
            <person name="Muller V."/>
            <person name="Oesterhelt D."/>
        </authorList>
    </citation>
    <scope>NUCLEOTIDE SEQUENCE [LARGE SCALE GENOMIC DNA]</scope>
    <source>
        <strain evidence="3">ATCC 35676 / DSM 2266 / JCM 20832 / KCTC 3685 / LMG 17431 / NBRC 102448 / NCIMB 2269</strain>
    </source>
</reference>
<dbReference type="HOGENOM" id="CLU_1452545_0_0_9"/>
<evidence type="ECO:0000313" key="3">
    <source>
        <dbReference type="Proteomes" id="UP000007397"/>
    </source>
</evidence>
<organism evidence="2 3">
    <name type="scientific">Halobacillus halophilus (strain ATCC 35676 / DSM 2266 / JCM 20832 / KCTC 3685 / LMG 17431 / NBRC 102448 / NCIMB 2269)</name>
    <name type="common">Sporosarcina halophila</name>
    <dbReference type="NCBI Taxonomy" id="866895"/>
    <lineage>
        <taxon>Bacteria</taxon>
        <taxon>Bacillati</taxon>
        <taxon>Bacillota</taxon>
        <taxon>Bacilli</taxon>
        <taxon>Bacillales</taxon>
        <taxon>Bacillaceae</taxon>
        <taxon>Halobacillus</taxon>
    </lineage>
</organism>
<protein>
    <submittedName>
        <fullName evidence="2">Uncharacterized protein</fullName>
    </submittedName>
</protein>
<proteinExistence type="predicted"/>
<feature type="transmembrane region" description="Helical" evidence="1">
    <location>
        <begin position="20"/>
        <end position="38"/>
    </location>
</feature>
<dbReference type="RefSeq" id="WP_014642735.1">
    <property type="nucleotide sequence ID" value="NC_017668.1"/>
</dbReference>
<feature type="transmembrane region" description="Helical" evidence="1">
    <location>
        <begin position="115"/>
        <end position="144"/>
    </location>
</feature>
<name>I0JL15_HALH3</name>
<dbReference type="eggNOG" id="ENOG50331WA">
    <property type="taxonomic scope" value="Bacteria"/>
</dbReference>
<gene>
    <name evidence="2" type="ordered locus">HBHAL_2491</name>
</gene>
<accession>I0JL15</accession>
<dbReference type="PATRIC" id="fig|866895.3.peg.1502"/>
<dbReference type="Proteomes" id="UP000007397">
    <property type="component" value="Chromosome"/>
</dbReference>